<evidence type="ECO:0000313" key="14">
    <source>
        <dbReference type="Proteomes" id="UP000284908"/>
    </source>
</evidence>
<gene>
    <name evidence="13" type="primary">flgJ</name>
    <name evidence="13" type="ORF">D6C13_18325</name>
</gene>
<dbReference type="InterPro" id="IPR013377">
    <property type="entry name" value="FlgJ"/>
</dbReference>
<evidence type="ECO:0000256" key="7">
    <source>
        <dbReference type="ARBA" id="ARBA00022795"/>
    </source>
</evidence>
<organism evidence="13 14">
    <name type="scientific">Rahnella woolbedingensis</name>
    <dbReference type="NCBI Taxonomy" id="1510574"/>
    <lineage>
        <taxon>Bacteria</taxon>
        <taxon>Pseudomonadati</taxon>
        <taxon>Pseudomonadota</taxon>
        <taxon>Gammaproteobacteria</taxon>
        <taxon>Enterobacterales</taxon>
        <taxon>Yersiniaceae</taxon>
        <taxon>Rahnella</taxon>
    </lineage>
</organism>
<evidence type="ECO:0000259" key="12">
    <source>
        <dbReference type="SMART" id="SM00047"/>
    </source>
</evidence>
<dbReference type="GO" id="GO:0071973">
    <property type="term" value="P:bacterial-type flagellum-dependent cell motility"/>
    <property type="evidence" value="ECO:0007669"/>
    <property type="project" value="TreeGrafter"/>
</dbReference>
<keyword evidence="13" id="KW-0282">Flagellum</keyword>
<dbReference type="AlphaFoldDB" id="A0A419N5N8"/>
<dbReference type="RefSeq" id="WP_120134132.1">
    <property type="nucleotide sequence ID" value="NZ_RAHH01000023.1"/>
</dbReference>
<keyword evidence="7" id="KW-1005">Bacterial flagellum biogenesis</keyword>
<proteinExistence type="inferred from homology"/>
<keyword evidence="13" id="KW-0966">Cell projection</keyword>
<dbReference type="OrthoDB" id="289937at2"/>
<dbReference type="GO" id="GO:0004040">
    <property type="term" value="F:amidase activity"/>
    <property type="evidence" value="ECO:0007669"/>
    <property type="project" value="InterPro"/>
</dbReference>
<dbReference type="Pfam" id="PF01832">
    <property type="entry name" value="Glucosaminidase"/>
    <property type="match status" value="1"/>
</dbReference>
<evidence type="ECO:0000256" key="2">
    <source>
        <dbReference type="ARBA" id="ARBA00004418"/>
    </source>
</evidence>
<accession>A0A419N5N8</accession>
<dbReference type="Gene3D" id="2.10.70.40">
    <property type="entry name" value="peptidoglycan hydrolase"/>
    <property type="match status" value="1"/>
</dbReference>
<dbReference type="SMART" id="SM00047">
    <property type="entry name" value="LYZ2"/>
    <property type="match status" value="1"/>
</dbReference>
<evidence type="ECO:0000256" key="11">
    <source>
        <dbReference type="ARBA" id="ARBA00030835"/>
    </source>
</evidence>
<keyword evidence="9" id="KW-0326">Glycosidase</keyword>
<evidence type="ECO:0000256" key="4">
    <source>
        <dbReference type="ARBA" id="ARBA00007974"/>
    </source>
</evidence>
<evidence type="ECO:0000256" key="5">
    <source>
        <dbReference type="ARBA" id="ARBA00013433"/>
    </source>
</evidence>
<dbReference type="EMBL" id="RAHH01000023">
    <property type="protein sequence ID" value="RJT41177.1"/>
    <property type="molecule type" value="Genomic_DNA"/>
</dbReference>
<dbReference type="NCBIfam" id="TIGR02541">
    <property type="entry name" value="flagell_FlgJ"/>
    <property type="match status" value="1"/>
</dbReference>
<keyword evidence="8 13" id="KW-0378">Hydrolase</keyword>
<keyword evidence="14" id="KW-1185">Reference proteome</keyword>
<comment type="similarity">
    <text evidence="3">In the N-terminal section; belongs to the FlgJ family.</text>
</comment>
<dbReference type="InterPro" id="IPR019301">
    <property type="entry name" value="Flagellar_prot_FlgJ_N"/>
</dbReference>
<dbReference type="InterPro" id="IPR051056">
    <property type="entry name" value="Glycosyl_Hydrolase_73"/>
</dbReference>
<reference evidence="13 14" key="1">
    <citation type="submission" date="2018-09" db="EMBL/GenBank/DDBJ databases">
        <authorList>
            <person name="Le Fleche-Mateos A."/>
        </authorList>
    </citation>
    <scope>NUCLEOTIDE SEQUENCE [LARGE SCALE GENOMIC DNA]</scope>
    <source>
        <strain evidence="13 14">DSM 27399</strain>
    </source>
</reference>
<dbReference type="Gene3D" id="1.10.530.10">
    <property type="match status" value="1"/>
</dbReference>
<name>A0A419N5N8_9GAMM</name>
<evidence type="ECO:0000256" key="1">
    <source>
        <dbReference type="ARBA" id="ARBA00002954"/>
    </source>
</evidence>
<evidence type="ECO:0000313" key="13">
    <source>
        <dbReference type="EMBL" id="RJT41177.1"/>
    </source>
</evidence>
<dbReference type="PANTHER" id="PTHR33308:SF9">
    <property type="entry name" value="PEPTIDOGLYCAN HYDROLASE FLGJ"/>
    <property type="match status" value="1"/>
</dbReference>
<dbReference type="GO" id="GO:0044780">
    <property type="term" value="P:bacterial-type flagellum assembly"/>
    <property type="evidence" value="ECO:0007669"/>
    <property type="project" value="InterPro"/>
</dbReference>
<dbReference type="PRINTS" id="PR01002">
    <property type="entry name" value="FLGFLGJ"/>
</dbReference>
<dbReference type="FunFam" id="2.10.70.40:FF:000001">
    <property type="entry name" value="Flagellar assembly peptidoglycan hydrolase FlgJ"/>
    <property type="match status" value="1"/>
</dbReference>
<keyword evidence="13" id="KW-0969">Cilium</keyword>
<evidence type="ECO:0000256" key="9">
    <source>
        <dbReference type="ARBA" id="ARBA00023295"/>
    </source>
</evidence>
<evidence type="ECO:0000256" key="10">
    <source>
        <dbReference type="ARBA" id="ARBA00023316"/>
    </source>
</evidence>
<dbReference type="Pfam" id="PF10135">
    <property type="entry name" value="Rod-binding"/>
    <property type="match status" value="1"/>
</dbReference>
<dbReference type="GO" id="GO:0071555">
    <property type="term" value="P:cell wall organization"/>
    <property type="evidence" value="ECO:0007669"/>
    <property type="project" value="UniProtKB-KW"/>
</dbReference>
<dbReference type="Proteomes" id="UP000284908">
    <property type="component" value="Unassembled WGS sequence"/>
</dbReference>
<evidence type="ECO:0000256" key="6">
    <source>
        <dbReference type="ARBA" id="ARBA00022764"/>
    </source>
</evidence>
<evidence type="ECO:0000256" key="8">
    <source>
        <dbReference type="ARBA" id="ARBA00022801"/>
    </source>
</evidence>
<sequence length="322" mass="34689">MSDLMSMSGAFDPQGAAYDANSLNKLKREVGQNPQAHLKEVAKQFEGVFVQMMLKSMRQALPQGGILDNQSTKLYTSMYDQQIAQDMSDKGLGMADMMVEQLSGGSKQPSELAGTVPMALDGEVLKSMPVQAMEQYLRKVIPTAPDRTTGGAPLPADSGQFVSSLSIPAQVASKDSGISHQLIMAQAALESGWGQREIPTSDGKRSFNLFGIKAGSSWDGPTTNITTTEYTNGVAKKVQASFRVYGSYVEAISDYIKLLTSNPRYAQVASANTPEQAAHELQRAGYATDPNYADKLVSVIQKIKGAGEQAVKAYSHDLKDIF</sequence>
<dbReference type="GO" id="GO:0042597">
    <property type="term" value="C:periplasmic space"/>
    <property type="evidence" value="ECO:0007669"/>
    <property type="project" value="UniProtKB-SubCell"/>
</dbReference>
<keyword evidence="6" id="KW-0574">Periplasm</keyword>
<dbReference type="GO" id="GO:0016798">
    <property type="term" value="F:hydrolase activity, acting on glycosyl bonds"/>
    <property type="evidence" value="ECO:0007669"/>
    <property type="project" value="UniProtKB-KW"/>
</dbReference>
<comment type="function">
    <text evidence="1">Flagellum-specific muramidase which hydrolyzes the peptidoglycan layer to assemble the rod structure in the periplasmic space.</text>
</comment>
<feature type="domain" description="Mannosyl-glycoprotein endo-beta-N-acetylglucosamidase-like" evidence="12">
    <location>
        <begin position="146"/>
        <end position="315"/>
    </location>
</feature>
<dbReference type="InterPro" id="IPR002901">
    <property type="entry name" value="MGlyc_endo_b_GlcNAc-like_dom"/>
</dbReference>
<dbReference type="PANTHER" id="PTHR33308">
    <property type="entry name" value="PEPTIDOGLYCAN HYDROLASE FLGJ"/>
    <property type="match status" value="1"/>
</dbReference>
<protein>
    <recommendedName>
        <fullName evidence="5">Peptidoglycan hydrolase FlgJ</fullName>
    </recommendedName>
    <alternativeName>
        <fullName evidence="11">Muramidase FlgJ</fullName>
    </alternativeName>
</protein>
<keyword evidence="10" id="KW-0961">Cell wall biogenesis/degradation</keyword>
<evidence type="ECO:0000256" key="3">
    <source>
        <dbReference type="ARBA" id="ARBA00006880"/>
    </source>
</evidence>
<comment type="subcellular location">
    <subcellularLocation>
        <location evidence="2">Periplasm</location>
    </subcellularLocation>
</comment>
<comment type="similarity">
    <text evidence="4">In the C-terminal section; belongs to the glycosyl hydrolase 73 family.</text>
</comment>
<comment type="caution">
    <text evidence="13">The sequence shown here is derived from an EMBL/GenBank/DDBJ whole genome shotgun (WGS) entry which is preliminary data.</text>
</comment>